<comment type="caution">
    <text evidence="4">The sequence shown here is derived from an EMBL/GenBank/DDBJ whole genome shotgun (WGS) entry which is preliminary data.</text>
</comment>
<sequence length="240" mass="26190">MLSERERALVRHAAEVAEGLGEDDDHTVVAAAYDADGALVTGVNAYHFSGGPCAEQVLIGRAAERRIPVRLDTVVAYLKHPAAVLPPCGRCRQMLFDYHPGTRVVVRGRNGLEAVGVRDLLPYAYDWRAYEPSGGGPELFFHERYLDAVRAGTKRSTVRVHDPARPGPVRLVFEHPDGTATTLAAEITGVRAARVDTLTDEDARRDGFGDRAALREALGRHYPGLGPEAEVEILDFRLTS</sequence>
<dbReference type="InterPro" id="IPR007374">
    <property type="entry name" value="ASCH_domain"/>
</dbReference>
<dbReference type="PANTHER" id="PTHR42250">
    <property type="entry name" value="ASCH DOMAIN-CONTAINING PROTEIN"/>
    <property type="match status" value="1"/>
</dbReference>
<name>A0ABN2WL10_9ACTN</name>
<reference evidence="4 5" key="1">
    <citation type="journal article" date="2019" name="Int. J. Syst. Evol. Microbiol.">
        <title>The Global Catalogue of Microorganisms (GCM) 10K type strain sequencing project: providing services to taxonomists for standard genome sequencing and annotation.</title>
        <authorList>
            <consortium name="The Broad Institute Genomics Platform"/>
            <consortium name="The Broad Institute Genome Sequencing Center for Infectious Disease"/>
            <person name="Wu L."/>
            <person name="Ma J."/>
        </authorList>
    </citation>
    <scope>NUCLEOTIDE SEQUENCE [LARGE SCALE GENOMIC DNA]</scope>
    <source>
        <strain evidence="4 5">JCM 15478</strain>
    </source>
</reference>
<dbReference type="CDD" id="cd06552">
    <property type="entry name" value="ASCH_yqfb_like"/>
    <property type="match status" value="1"/>
</dbReference>
<dbReference type="SUPFAM" id="SSF53927">
    <property type="entry name" value="Cytidine deaminase-like"/>
    <property type="match status" value="1"/>
</dbReference>
<keyword evidence="1" id="KW-0479">Metal-binding</keyword>
<dbReference type="InterPro" id="IPR015947">
    <property type="entry name" value="PUA-like_sf"/>
</dbReference>
<dbReference type="EMBL" id="BAAAPE010000015">
    <property type="protein sequence ID" value="GAA2094714.1"/>
    <property type="molecule type" value="Genomic_DNA"/>
</dbReference>
<dbReference type="PANTHER" id="PTHR42250:SF1">
    <property type="entry name" value="ASCH DOMAIN-CONTAINING PROTEIN"/>
    <property type="match status" value="1"/>
</dbReference>
<dbReference type="CDD" id="cd01283">
    <property type="entry name" value="cytidine_deaminase"/>
    <property type="match status" value="1"/>
</dbReference>
<dbReference type="InterPro" id="IPR002125">
    <property type="entry name" value="CMP_dCMP_dom"/>
</dbReference>
<proteinExistence type="predicted"/>
<dbReference type="Gene3D" id="3.40.140.10">
    <property type="entry name" value="Cytidine Deaminase, domain 2"/>
    <property type="match status" value="1"/>
</dbReference>
<evidence type="ECO:0000256" key="1">
    <source>
        <dbReference type="ARBA" id="ARBA00022723"/>
    </source>
</evidence>
<evidence type="ECO:0000313" key="4">
    <source>
        <dbReference type="EMBL" id="GAA2094714.1"/>
    </source>
</evidence>
<keyword evidence="2" id="KW-0862">Zinc</keyword>
<dbReference type="SUPFAM" id="SSF88697">
    <property type="entry name" value="PUA domain-like"/>
    <property type="match status" value="1"/>
</dbReference>
<accession>A0ABN2WL10</accession>
<evidence type="ECO:0000313" key="5">
    <source>
        <dbReference type="Proteomes" id="UP001500016"/>
    </source>
</evidence>
<gene>
    <name evidence="4" type="ORF">GCM10009801_63060</name>
</gene>
<dbReference type="PROSITE" id="PS00903">
    <property type="entry name" value="CYT_DCMP_DEAMINASES_1"/>
    <property type="match status" value="1"/>
</dbReference>
<keyword evidence="5" id="KW-1185">Reference proteome</keyword>
<dbReference type="PROSITE" id="PS51747">
    <property type="entry name" value="CYT_DCMP_DEAMINASES_2"/>
    <property type="match status" value="1"/>
</dbReference>
<evidence type="ECO:0000259" key="3">
    <source>
        <dbReference type="PROSITE" id="PS51747"/>
    </source>
</evidence>
<protein>
    <recommendedName>
        <fullName evidence="3">CMP/dCMP-type deaminase domain-containing protein</fullName>
    </recommendedName>
</protein>
<dbReference type="InterPro" id="IPR016193">
    <property type="entry name" value="Cytidine_deaminase-like"/>
</dbReference>
<dbReference type="Gene3D" id="2.30.130.30">
    <property type="entry name" value="Hypothetical protein"/>
    <property type="match status" value="1"/>
</dbReference>
<feature type="domain" description="CMP/dCMP-type deaminase" evidence="3">
    <location>
        <begin position="4"/>
        <end position="128"/>
    </location>
</feature>
<evidence type="ECO:0000256" key="2">
    <source>
        <dbReference type="ARBA" id="ARBA00022833"/>
    </source>
</evidence>
<organism evidence="4 5">
    <name type="scientific">Streptomyces albiaxialis</name>
    <dbReference type="NCBI Taxonomy" id="329523"/>
    <lineage>
        <taxon>Bacteria</taxon>
        <taxon>Bacillati</taxon>
        <taxon>Actinomycetota</taxon>
        <taxon>Actinomycetes</taxon>
        <taxon>Kitasatosporales</taxon>
        <taxon>Streptomycetaceae</taxon>
        <taxon>Streptomyces</taxon>
    </lineage>
</organism>
<dbReference type="Pfam" id="PF00383">
    <property type="entry name" value="dCMP_cyt_deam_1"/>
    <property type="match status" value="1"/>
</dbReference>
<dbReference type="Proteomes" id="UP001500016">
    <property type="component" value="Unassembled WGS sequence"/>
</dbReference>
<dbReference type="InterPro" id="IPR016192">
    <property type="entry name" value="APOBEC/CMP_deaminase_Zn-bd"/>
</dbReference>
<dbReference type="RefSeq" id="WP_344533026.1">
    <property type="nucleotide sequence ID" value="NZ_BAAAPE010000015.1"/>
</dbReference>
<dbReference type="SMART" id="SM01022">
    <property type="entry name" value="ASCH"/>
    <property type="match status" value="1"/>
</dbReference>
<dbReference type="Pfam" id="PF04266">
    <property type="entry name" value="ASCH"/>
    <property type="match status" value="1"/>
</dbReference>